<comment type="caution">
    <text evidence="1">The sequence shown here is derived from an EMBL/GenBank/DDBJ whole genome shotgun (WGS) entry which is preliminary data.</text>
</comment>
<gene>
    <name evidence="1" type="ORF">GCM10023318_29130</name>
</gene>
<name>A0ABP9KBZ1_9NOCA</name>
<dbReference type="Proteomes" id="UP001500603">
    <property type="component" value="Unassembled WGS sequence"/>
</dbReference>
<organism evidence="1 2">
    <name type="scientific">Nocardia callitridis</name>
    <dbReference type="NCBI Taxonomy" id="648753"/>
    <lineage>
        <taxon>Bacteria</taxon>
        <taxon>Bacillati</taxon>
        <taxon>Actinomycetota</taxon>
        <taxon>Actinomycetes</taxon>
        <taxon>Mycobacteriales</taxon>
        <taxon>Nocardiaceae</taxon>
        <taxon>Nocardia</taxon>
    </lineage>
</organism>
<accession>A0ABP9KBZ1</accession>
<reference evidence="2" key="1">
    <citation type="journal article" date="2019" name="Int. J. Syst. Evol. Microbiol.">
        <title>The Global Catalogue of Microorganisms (GCM) 10K type strain sequencing project: providing services to taxonomists for standard genome sequencing and annotation.</title>
        <authorList>
            <consortium name="The Broad Institute Genomics Platform"/>
            <consortium name="The Broad Institute Genome Sequencing Center for Infectious Disease"/>
            <person name="Wu L."/>
            <person name="Ma J."/>
        </authorList>
    </citation>
    <scope>NUCLEOTIDE SEQUENCE [LARGE SCALE GENOMIC DNA]</scope>
    <source>
        <strain evidence="2">JCM 18298</strain>
    </source>
</reference>
<evidence type="ECO:0000313" key="2">
    <source>
        <dbReference type="Proteomes" id="UP001500603"/>
    </source>
</evidence>
<sequence>MVAGGQAVSAAGGPSKLGFQCSVVHHVPAGMLDCPVNPATERDGCSVEYYELRWWNI</sequence>
<keyword evidence="2" id="KW-1185">Reference proteome</keyword>
<protein>
    <submittedName>
        <fullName evidence="1">Uncharacterized protein</fullName>
    </submittedName>
</protein>
<proteinExistence type="predicted"/>
<evidence type="ECO:0000313" key="1">
    <source>
        <dbReference type="EMBL" id="GAA5054295.1"/>
    </source>
</evidence>
<dbReference type="EMBL" id="BAABJM010000002">
    <property type="protein sequence ID" value="GAA5054295.1"/>
    <property type="molecule type" value="Genomic_DNA"/>
</dbReference>